<dbReference type="AlphaFoldDB" id="A0A1U7LI18"/>
<reference evidence="1 2" key="1">
    <citation type="submission" date="2016-04" db="EMBL/GenBank/DDBJ databases">
        <title>Evolutionary innovation and constraint leading to complex multicellularity in the Ascomycota.</title>
        <authorList>
            <person name="Cisse O."/>
            <person name="Nguyen A."/>
            <person name="Hewitt D.A."/>
            <person name="Jedd G."/>
            <person name="Stajich J.E."/>
        </authorList>
    </citation>
    <scope>NUCLEOTIDE SEQUENCE [LARGE SCALE GENOMIC DNA]</scope>
    <source>
        <strain evidence="1 2">DAH-3</strain>
    </source>
</reference>
<protein>
    <submittedName>
        <fullName evidence="1">Uncharacterized protein</fullName>
    </submittedName>
</protein>
<dbReference type="EMBL" id="LXFE01003530">
    <property type="protein sequence ID" value="OLL22297.1"/>
    <property type="molecule type" value="Genomic_DNA"/>
</dbReference>
<accession>A0A1U7LI18</accession>
<keyword evidence="2" id="KW-1185">Reference proteome</keyword>
<organism evidence="1 2">
    <name type="scientific">Neolecta irregularis (strain DAH-3)</name>
    <dbReference type="NCBI Taxonomy" id="1198029"/>
    <lineage>
        <taxon>Eukaryota</taxon>
        <taxon>Fungi</taxon>
        <taxon>Dikarya</taxon>
        <taxon>Ascomycota</taxon>
        <taxon>Taphrinomycotina</taxon>
        <taxon>Neolectales</taxon>
        <taxon>Neolectaceae</taxon>
        <taxon>Neolecta</taxon>
    </lineage>
</organism>
<evidence type="ECO:0000313" key="2">
    <source>
        <dbReference type="Proteomes" id="UP000186594"/>
    </source>
</evidence>
<comment type="caution">
    <text evidence="1">The sequence shown here is derived from an EMBL/GenBank/DDBJ whole genome shotgun (WGS) entry which is preliminary data.</text>
</comment>
<sequence>MDASAIVAPGVHNFTLETLFLQNSGQPGSSCGFYEESDTGGAFSLGQNIFGSQEGRRAEFLIADGVLRTTNNPSLQAYWKKDPVESYQLLFKQPGPGAPAQDQFLIAQKGDHYVLRYKQSTTFLLQNKRIHFNDTGKCHVADCQFVSLRVNPSD</sequence>
<name>A0A1U7LI18_NEOID</name>
<dbReference type="Proteomes" id="UP000186594">
    <property type="component" value="Unassembled WGS sequence"/>
</dbReference>
<proteinExistence type="predicted"/>
<gene>
    <name evidence="1" type="ORF">NEOLI_005380</name>
</gene>
<evidence type="ECO:0000313" key="1">
    <source>
        <dbReference type="EMBL" id="OLL22297.1"/>
    </source>
</evidence>